<feature type="region of interest" description="Disordered" evidence="1">
    <location>
        <begin position="1"/>
        <end position="76"/>
    </location>
</feature>
<comment type="caution">
    <text evidence="2">The sequence shown here is derived from an EMBL/GenBank/DDBJ whole genome shotgun (WGS) entry which is preliminary data.</text>
</comment>
<keyword evidence="3" id="KW-1185">Reference proteome</keyword>
<reference evidence="2 3" key="1">
    <citation type="journal article" date="2022" name="Nat. Ecol. Evol.">
        <title>A masculinizing supergene underlies an exaggerated male reproductive morph in a spider.</title>
        <authorList>
            <person name="Hendrickx F."/>
            <person name="De Corte Z."/>
            <person name="Sonet G."/>
            <person name="Van Belleghem S.M."/>
            <person name="Kostlbacher S."/>
            <person name="Vangestel C."/>
        </authorList>
    </citation>
    <scope>NUCLEOTIDE SEQUENCE [LARGE SCALE GENOMIC DNA]</scope>
    <source>
        <strain evidence="2">W744_W776</strain>
    </source>
</reference>
<evidence type="ECO:0000256" key="1">
    <source>
        <dbReference type="SAM" id="MobiDB-lite"/>
    </source>
</evidence>
<name>A0AAV6UUI0_9ARAC</name>
<evidence type="ECO:0000313" key="2">
    <source>
        <dbReference type="EMBL" id="KAG8187819.1"/>
    </source>
</evidence>
<proteinExistence type="predicted"/>
<protein>
    <submittedName>
        <fullName evidence="2">Uncharacterized protein</fullName>
    </submittedName>
</protein>
<dbReference type="AlphaFoldDB" id="A0AAV6UUI0"/>
<accession>A0AAV6UUI0</accession>
<organism evidence="2 3">
    <name type="scientific">Oedothorax gibbosus</name>
    <dbReference type="NCBI Taxonomy" id="931172"/>
    <lineage>
        <taxon>Eukaryota</taxon>
        <taxon>Metazoa</taxon>
        <taxon>Ecdysozoa</taxon>
        <taxon>Arthropoda</taxon>
        <taxon>Chelicerata</taxon>
        <taxon>Arachnida</taxon>
        <taxon>Araneae</taxon>
        <taxon>Araneomorphae</taxon>
        <taxon>Entelegynae</taxon>
        <taxon>Araneoidea</taxon>
        <taxon>Linyphiidae</taxon>
        <taxon>Erigoninae</taxon>
        <taxon>Oedothorax</taxon>
    </lineage>
</organism>
<dbReference type="Proteomes" id="UP000827092">
    <property type="component" value="Unassembled WGS sequence"/>
</dbReference>
<feature type="compositionally biased region" description="Polar residues" evidence="1">
    <location>
        <begin position="1"/>
        <end position="23"/>
    </location>
</feature>
<feature type="compositionally biased region" description="Polar residues" evidence="1">
    <location>
        <begin position="36"/>
        <end position="50"/>
    </location>
</feature>
<dbReference type="EMBL" id="JAFNEN010000258">
    <property type="protein sequence ID" value="KAG8187819.1"/>
    <property type="molecule type" value="Genomic_DNA"/>
</dbReference>
<sequence>MYPKASPNNGSLSANVNQSNLPPSYNKAMYRAKTPQPDSSQSRPFQTPQSIAYKRSPKTPCGGPLLIPSTVHCNGQ</sequence>
<evidence type="ECO:0000313" key="3">
    <source>
        <dbReference type="Proteomes" id="UP000827092"/>
    </source>
</evidence>
<gene>
    <name evidence="2" type="ORF">JTE90_001193</name>
</gene>